<proteinExistence type="predicted"/>
<gene>
    <name evidence="1" type="ORF">METZ01_LOCUS453875</name>
</gene>
<dbReference type="EMBL" id="UINC01188009">
    <property type="protein sequence ID" value="SVE01021.1"/>
    <property type="molecule type" value="Genomic_DNA"/>
</dbReference>
<protein>
    <recommendedName>
        <fullName evidence="2">Histidine kinase/HSP90-like ATPase domain-containing protein</fullName>
    </recommendedName>
</protein>
<dbReference type="AlphaFoldDB" id="A0A383A008"/>
<dbReference type="SUPFAM" id="SSF55874">
    <property type="entry name" value="ATPase domain of HSP90 chaperone/DNA topoisomerase II/histidine kinase"/>
    <property type="match status" value="1"/>
</dbReference>
<dbReference type="InterPro" id="IPR036890">
    <property type="entry name" value="HATPase_C_sf"/>
</dbReference>
<feature type="non-terminal residue" evidence="1">
    <location>
        <position position="79"/>
    </location>
</feature>
<dbReference type="Pfam" id="PF13589">
    <property type="entry name" value="HATPase_c_3"/>
    <property type="match status" value="1"/>
</dbReference>
<reference evidence="1" key="1">
    <citation type="submission" date="2018-05" db="EMBL/GenBank/DDBJ databases">
        <authorList>
            <person name="Lanie J.A."/>
            <person name="Ng W.-L."/>
            <person name="Kazmierczak K.M."/>
            <person name="Andrzejewski T.M."/>
            <person name="Davidsen T.M."/>
            <person name="Wayne K.J."/>
            <person name="Tettelin H."/>
            <person name="Glass J.I."/>
            <person name="Rusch D."/>
            <person name="Podicherti R."/>
            <person name="Tsui H.-C.T."/>
            <person name="Winkler M.E."/>
        </authorList>
    </citation>
    <scope>NUCLEOTIDE SEQUENCE</scope>
</reference>
<sequence>MPDPSDDQLEDWETDPKGMMEYYQNQKYSLGQSIADLVDNSYDAGASKIDVTIGVEGEQIYIRILDNGRGMTMSQLKKA</sequence>
<evidence type="ECO:0000313" key="1">
    <source>
        <dbReference type="EMBL" id="SVE01021.1"/>
    </source>
</evidence>
<evidence type="ECO:0008006" key="2">
    <source>
        <dbReference type="Google" id="ProtNLM"/>
    </source>
</evidence>
<name>A0A383A008_9ZZZZ</name>
<dbReference type="Gene3D" id="3.30.565.10">
    <property type="entry name" value="Histidine kinase-like ATPase, C-terminal domain"/>
    <property type="match status" value="1"/>
</dbReference>
<accession>A0A383A008</accession>
<organism evidence="1">
    <name type="scientific">marine metagenome</name>
    <dbReference type="NCBI Taxonomy" id="408172"/>
    <lineage>
        <taxon>unclassified sequences</taxon>
        <taxon>metagenomes</taxon>
        <taxon>ecological metagenomes</taxon>
    </lineage>
</organism>